<dbReference type="PaxDb" id="4113-PGSC0003DMT400088310"/>
<organism evidence="1 2">
    <name type="scientific">Solanum tuberosum</name>
    <name type="common">Potato</name>
    <dbReference type="NCBI Taxonomy" id="4113"/>
    <lineage>
        <taxon>Eukaryota</taxon>
        <taxon>Viridiplantae</taxon>
        <taxon>Streptophyta</taxon>
        <taxon>Embryophyta</taxon>
        <taxon>Tracheophyta</taxon>
        <taxon>Spermatophyta</taxon>
        <taxon>Magnoliopsida</taxon>
        <taxon>eudicotyledons</taxon>
        <taxon>Gunneridae</taxon>
        <taxon>Pentapetalae</taxon>
        <taxon>asterids</taxon>
        <taxon>lamiids</taxon>
        <taxon>Solanales</taxon>
        <taxon>Solanaceae</taxon>
        <taxon>Solanoideae</taxon>
        <taxon>Solaneae</taxon>
        <taxon>Solanum</taxon>
    </lineage>
</organism>
<proteinExistence type="predicted"/>
<dbReference type="HOGENOM" id="CLU_029307_9_1_1"/>
<dbReference type="EnsemblPlants" id="PGSC0003DMT400088310">
    <property type="protein sequence ID" value="PGSC0003DMT400088310"/>
    <property type="gene ID" value="PGSC0003DMG400037881"/>
</dbReference>
<dbReference type="Gramene" id="PGSC0003DMT400088310">
    <property type="protein sequence ID" value="PGSC0003DMT400088310"/>
    <property type="gene ID" value="PGSC0003DMG400037881"/>
</dbReference>
<reference evidence="1" key="2">
    <citation type="submission" date="2015-06" db="UniProtKB">
        <authorList>
            <consortium name="EnsemblPlants"/>
        </authorList>
    </citation>
    <scope>IDENTIFICATION</scope>
    <source>
        <strain evidence="1">DM1-3 516 R44</strain>
    </source>
</reference>
<dbReference type="AlphaFoldDB" id="M1DFP2"/>
<dbReference type="Proteomes" id="UP000011115">
    <property type="component" value="Unassembled WGS sequence"/>
</dbReference>
<keyword evidence="2" id="KW-1185">Reference proteome</keyword>
<evidence type="ECO:0000313" key="2">
    <source>
        <dbReference type="Proteomes" id="UP000011115"/>
    </source>
</evidence>
<sequence length="145" mass="16791">MDDQLSLGYLMQHSYETATHLLDYVVKTNKETEKDQHLATLLGQLDILAQKVKDLEVLSRKKDMYICPHERRKMKKQEGGKIEEVMLLILHKVEGHDRVLEEMRENDLMLNQMTTSHSMLIQLLGSQMDQVLNDLYPEPEGGVSL</sequence>
<protein>
    <submittedName>
        <fullName evidence="1">Uncharacterized protein</fullName>
    </submittedName>
</protein>
<dbReference type="InParanoid" id="M1DFP2"/>
<accession>M1DFP2</accession>
<name>M1DFP2_SOLTU</name>
<reference evidence="2" key="1">
    <citation type="journal article" date="2011" name="Nature">
        <title>Genome sequence and analysis of the tuber crop potato.</title>
        <authorList>
            <consortium name="The Potato Genome Sequencing Consortium"/>
        </authorList>
    </citation>
    <scope>NUCLEOTIDE SEQUENCE [LARGE SCALE GENOMIC DNA]</scope>
    <source>
        <strain evidence="2">cv. DM1-3 516 R44</strain>
    </source>
</reference>
<evidence type="ECO:0000313" key="1">
    <source>
        <dbReference type="EnsemblPlants" id="PGSC0003DMT400088310"/>
    </source>
</evidence>